<dbReference type="Pfam" id="PF00723">
    <property type="entry name" value="Glyco_hydro_15"/>
    <property type="match status" value="1"/>
</dbReference>
<dbReference type="SUPFAM" id="SSF48208">
    <property type="entry name" value="Six-hairpin glycosidases"/>
    <property type="match status" value="1"/>
</dbReference>
<dbReference type="RefSeq" id="WP_206657117.1">
    <property type="nucleotide sequence ID" value="NZ_CP071182.1"/>
</dbReference>
<organism evidence="2 3">
    <name type="scientific">Alicyclobacillus mengziensis</name>
    <dbReference type="NCBI Taxonomy" id="2931921"/>
    <lineage>
        <taxon>Bacteria</taxon>
        <taxon>Bacillati</taxon>
        <taxon>Bacillota</taxon>
        <taxon>Bacilli</taxon>
        <taxon>Bacillales</taxon>
        <taxon>Alicyclobacillaceae</taxon>
        <taxon>Alicyclobacillus</taxon>
    </lineage>
</organism>
<reference evidence="2 3" key="1">
    <citation type="submission" date="2021-02" db="EMBL/GenBank/DDBJ databases">
        <title>Alicyclobacillus curvatus sp. nov. and Alicyclobacillus mengziensis sp. nov., two acidophilic bacteria isolated from acid mine drainage.</title>
        <authorList>
            <person name="Huang Y."/>
        </authorList>
    </citation>
    <scope>NUCLEOTIDE SEQUENCE [LARGE SCALE GENOMIC DNA]</scope>
    <source>
        <strain evidence="2 3">S30H14</strain>
    </source>
</reference>
<dbReference type="AlphaFoldDB" id="A0A9X7VZV6"/>
<dbReference type="InterPro" id="IPR008928">
    <property type="entry name" value="6-hairpin_glycosidase_sf"/>
</dbReference>
<dbReference type="GO" id="GO:0004553">
    <property type="term" value="F:hydrolase activity, hydrolyzing O-glycosyl compounds"/>
    <property type="evidence" value="ECO:0007669"/>
    <property type="project" value="TreeGrafter"/>
</dbReference>
<dbReference type="GO" id="GO:0005975">
    <property type="term" value="P:carbohydrate metabolic process"/>
    <property type="evidence" value="ECO:0007669"/>
    <property type="project" value="InterPro"/>
</dbReference>
<dbReference type="PANTHER" id="PTHR31616">
    <property type="entry name" value="TREHALASE"/>
    <property type="match status" value="1"/>
</dbReference>
<evidence type="ECO:0000313" key="2">
    <source>
        <dbReference type="EMBL" id="QSO47774.1"/>
    </source>
</evidence>
<dbReference type="KEGG" id="afx:JZ786_01625"/>
<dbReference type="InterPro" id="IPR011613">
    <property type="entry name" value="GH15-like"/>
</dbReference>
<dbReference type="Proteomes" id="UP000663505">
    <property type="component" value="Chromosome"/>
</dbReference>
<dbReference type="InterPro" id="IPR012341">
    <property type="entry name" value="6hp_glycosidase-like_sf"/>
</dbReference>
<keyword evidence="3" id="KW-1185">Reference proteome</keyword>
<proteinExistence type="predicted"/>
<protein>
    <submittedName>
        <fullName evidence="2">Glycoside hydrolase family 15</fullName>
    </submittedName>
</protein>
<dbReference type="EMBL" id="CP071182">
    <property type="protein sequence ID" value="QSO47774.1"/>
    <property type="molecule type" value="Genomic_DNA"/>
</dbReference>
<evidence type="ECO:0000259" key="1">
    <source>
        <dbReference type="Pfam" id="PF00723"/>
    </source>
</evidence>
<gene>
    <name evidence="2" type="ORF">JZ786_01625</name>
</gene>
<sequence>MQTRVQHVLDSLRIPDGLYVASPSNTYHYIWIRDNCYIALSELDGTHGRYEQTYHALLDIFRKYEWKLAYHSVHKPKEVYEYIHPRYHAETKEEVWGPWGNAQNDAIGAFLFGVGEGLRRGQKMFRDESDVKLVSLLIKYLQTIEFWQDADNGIWEENRELHASSVGACTAGLLSIQRYFDVDISIIKKGLHALFDLLPRESASHEYDLALLSLVYPYRLLPEALARSITGQVETHLLRQRGVIRYLGDEYYAEGGQEAEWCMGLPWLGLCHLLLGNVDKAHHYLHRVHQVMTPEGAVPELYLAQEGVPNENTPLGWANALYLVLSHMLTDAP</sequence>
<keyword evidence="2" id="KW-0378">Hydrolase</keyword>
<feature type="domain" description="GH15-like" evidence="1">
    <location>
        <begin position="16"/>
        <end position="174"/>
    </location>
</feature>
<accession>A0A9X7VZV6</accession>
<dbReference type="PANTHER" id="PTHR31616:SF0">
    <property type="entry name" value="GLUCAN 1,4-ALPHA-GLUCOSIDASE"/>
    <property type="match status" value="1"/>
</dbReference>
<evidence type="ECO:0000313" key="3">
    <source>
        <dbReference type="Proteomes" id="UP000663505"/>
    </source>
</evidence>
<dbReference type="Gene3D" id="1.50.10.10">
    <property type="match status" value="2"/>
</dbReference>
<name>A0A9X7VZV6_9BACL</name>